<dbReference type="EMBL" id="CM046400">
    <property type="protein sequence ID" value="KAI8524936.1"/>
    <property type="molecule type" value="Genomic_DNA"/>
</dbReference>
<gene>
    <name evidence="1" type="ORF">RHMOL_Rhmol13G0188500</name>
</gene>
<accession>A0ACC0L894</accession>
<protein>
    <submittedName>
        <fullName evidence="1">Uncharacterized protein</fullName>
    </submittedName>
</protein>
<evidence type="ECO:0000313" key="2">
    <source>
        <dbReference type="Proteomes" id="UP001062846"/>
    </source>
</evidence>
<dbReference type="Proteomes" id="UP001062846">
    <property type="component" value="Chromosome 13"/>
</dbReference>
<reference evidence="1" key="1">
    <citation type="submission" date="2022-02" db="EMBL/GenBank/DDBJ databases">
        <title>Plant Genome Project.</title>
        <authorList>
            <person name="Zhang R.-G."/>
        </authorList>
    </citation>
    <scope>NUCLEOTIDE SEQUENCE</scope>
    <source>
        <strain evidence="1">AT1</strain>
    </source>
</reference>
<keyword evidence="2" id="KW-1185">Reference proteome</keyword>
<comment type="caution">
    <text evidence="1">The sequence shown here is derived from an EMBL/GenBank/DDBJ whole genome shotgun (WGS) entry which is preliminary data.</text>
</comment>
<sequence>MIALGSNAKGRGRPKLTLDAVGCKDLSKVDLCEQVALDRAQWRKRIYVADPK</sequence>
<evidence type="ECO:0000313" key="1">
    <source>
        <dbReference type="EMBL" id="KAI8524936.1"/>
    </source>
</evidence>
<name>A0ACC0L894_RHOML</name>
<organism evidence="1 2">
    <name type="scientific">Rhododendron molle</name>
    <name type="common">Chinese azalea</name>
    <name type="synonym">Azalea mollis</name>
    <dbReference type="NCBI Taxonomy" id="49168"/>
    <lineage>
        <taxon>Eukaryota</taxon>
        <taxon>Viridiplantae</taxon>
        <taxon>Streptophyta</taxon>
        <taxon>Embryophyta</taxon>
        <taxon>Tracheophyta</taxon>
        <taxon>Spermatophyta</taxon>
        <taxon>Magnoliopsida</taxon>
        <taxon>eudicotyledons</taxon>
        <taxon>Gunneridae</taxon>
        <taxon>Pentapetalae</taxon>
        <taxon>asterids</taxon>
        <taxon>Ericales</taxon>
        <taxon>Ericaceae</taxon>
        <taxon>Ericoideae</taxon>
        <taxon>Rhodoreae</taxon>
        <taxon>Rhododendron</taxon>
    </lineage>
</organism>
<proteinExistence type="predicted"/>